<evidence type="ECO:0000313" key="2">
    <source>
        <dbReference type="EMBL" id="DAD72027.1"/>
    </source>
</evidence>
<keyword evidence="2" id="KW-0238">DNA-binding</keyword>
<protein>
    <submittedName>
        <fullName evidence="2">Cro/C1-type HTH DNA-binding domain protein</fullName>
    </submittedName>
</protein>
<dbReference type="Gene3D" id="1.10.260.40">
    <property type="entry name" value="lambda repressor-like DNA-binding domains"/>
    <property type="match status" value="1"/>
</dbReference>
<sequence>MTLEAALEERDMKASELIRRSGVSAPTIYNITSPNKAPYKTGVKADTLAKIAKVLNAIVVIDASKPFLFDIILKEGTK</sequence>
<proteinExistence type="predicted"/>
<dbReference type="GO" id="GO:0003677">
    <property type="term" value="F:DNA binding"/>
    <property type="evidence" value="ECO:0007669"/>
    <property type="project" value="UniProtKB-KW"/>
</dbReference>
<dbReference type="InterPro" id="IPR010982">
    <property type="entry name" value="Lambda_DNA-bd_dom_sf"/>
</dbReference>
<name>A0A8S5LQA8_9CAUD</name>
<dbReference type="EMBL" id="BK015893">
    <property type="protein sequence ID" value="DAD72027.1"/>
    <property type="molecule type" value="Genomic_DNA"/>
</dbReference>
<feature type="domain" description="HTH cro/C1-type" evidence="1">
    <location>
        <begin position="3"/>
        <end position="56"/>
    </location>
</feature>
<dbReference type="SUPFAM" id="SSF47413">
    <property type="entry name" value="lambda repressor-like DNA-binding domains"/>
    <property type="match status" value="1"/>
</dbReference>
<evidence type="ECO:0000259" key="1">
    <source>
        <dbReference type="Pfam" id="PF13443"/>
    </source>
</evidence>
<dbReference type="Pfam" id="PF13443">
    <property type="entry name" value="HTH_26"/>
    <property type="match status" value="1"/>
</dbReference>
<reference evidence="2" key="1">
    <citation type="journal article" date="2021" name="Proc. Natl. Acad. Sci. U.S.A.">
        <title>A Catalog of Tens of Thousands of Viruses from Human Metagenomes Reveals Hidden Associations with Chronic Diseases.</title>
        <authorList>
            <person name="Tisza M.J."/>
            <person name="Buck C.B."/>
        </authorList>
    </citation>
    <scope>NUCLEOTIDE SEQUENCE</scope>
    <source>
        <strain evidence="2">CtVFv13</strain>
    </source>
</reference>
<organism evidence="2">
    <name type="scientific">Siphoviridae sp. ctVFv13</name>
    <dbReference type="NCBI Taxonomy" id="2827576"/>
    <lineage>
        <taxon>Viruses</taxon>
        <taxon>Duplodnaviria</taxon>
        <taxon>Heunggongvirae</taxon>
        <taxon>Uroviricota</taxon>
        <taxon>Caudoviricetes</taxon>
    </lineage>
</organism>
<dbReference type="InterPro" id="IPR001387">
    <property type="entry name" value="Cro/C1-type_HTH"/>
</dbReference>
<accession>A0A8S5LQA8</accession>